<dbReference type="SUPFAM" id="SSF55681">
    <property type="entry name" value="Class II aaRS and biotin synthetases"/>
    <property type="match status" value="1"/>
</dbReference>
<dbReference type="GO" id="GO:0004821">
    <property type="term" value="F:histidine-tRNA ligase activity"/>
    <property type="evidence" value="ECO:0007669"/>
    <property type="project" value="UniProtKB-UniRule"/>
</dbReference>
<dbReference type="InterPro" id="IPR004516">
    <property type="entry name" value="HisRS/HisZ"/>
</dbReference>
<feature type="domain" description="Aminoacyl-transfer RNA synthetases class-II family profile" evidence="11">
    <location>
        <begin position="25"/>
        <end position="341"/>
    </location>
</feature>
<dbReference type="HAMAP" id="MF_00127">
    <property type="entry name" value="His_tRNA_synth"/>
    <property type="match status" value="1"/>
</dbReference>
<dbReference type="PANTHER" id="PTHR43707:SF1">
    <property type="entry name" value="HISTIDINE--TRNA LIGASE, MITOCHONDRIAL-RELATED"/>
    <property type="match status" value="1"/>
</dbReference>
<gene>
    <name evidence="9" type="primary">hisS</name>
    <name evidence="12" type="ORF">RUMCAL_02430</name>
</gene>
<dbReference type="InterPro" id="IPR033656">
    <property type="entry name" value="HisRS_anticodon"/>
</dbReference>
<comment type="caution">
    <text evidence="12">The sequence shown here is derived from an EMBL/GenBank/DDBJ whole genome shotgun (WGS) entry which is preliminary data.</text>
</comment>
<feature type="binding site" evidence="10">
    <location>
        <position position="127"/>
    </location>
    <ligand>
        <name>L-histidine</name>
        <dbReference type="ChEBI" id="CHEBI:57595"/>
    </ligand>
</feature>
<evidence type="ECO:0000313" key="12">
    <source>
        <dbReference type="EMBL" id="ERJ92450.1"/>
    </source>
</evidence>
<feature type="binding site" evidence="10">
    <location>
        <position position="131"/>
    </location>
    <ligand>
        <name>L-histidine</name>
        <dbReference type="ChEBI" id="CHEBI:57595"/>
    </ligand>
</feature>
<dbReference type="Pfam" id="PF03129">
    <property type="entry name" value="HGTP_anticodon"/>
    <property type="match status" value="1"/>
</dbReference>
<evidence type="ECO:0000256" key="1">
    <source>
        <dbReference type="ARBA" id="ARBA00008226"/>
    </source>
</evidence>
<comment type="similarity">
    <text evidence="1 9">Belongs to the class-II aminoacyl-tRNA synthetase family.</text>
</comment>
<dbReference type="Pfam" id="PF13393">
    <property type="entry name" value="tRNA-synt_His"/>
    <property type="match status" value="1"/>
</dbReference>
<comment type="catalytic activity">
    <reaction evidence="8 9">
        <text>tRNA(His) + L-histidine + ATP = L-histidyl-tRNA(His) + AMP + diphosphate + H(+)</text>
        <dbReference type="Rhea" id="RHEA:17313"/>
        <dbReference type="Rhea" id="RHEA-COMP:9665"/>
        <dbReference type="Rhea" id="RHEA-COMP:9689"/>
        <dbReference type="ChEBI" id="CHEBI:15378"/>
        <dbReference type="ChEBI" id="CHEBI:30616"/>
        <dbReference type="ChEBI" id="CHEBI:33019"/>
        <dbReference type="ChEBI" id="CHEBI:57595"/>
        <dbReference type="ChEBI" id="CHEBI:78442"/>
        <dbReference type="ChEBI" id="CHEBI:78527"/>
        <dbReference type="ChEBI" id="CHEBI:456215"/>
        <dbReference type="EC" id="6.1.1.21"/>
    </reaction>
</comment>
<dbReference type="AlphaFoldDB" id="U2KK57"/>
<dbReference type="GeneID" id="93693853"/>
<evidence type="ECO:0000256" key="3">
    <source>
        <dbReference type="ARBA" id="ARBA00022598"/>
    </source>
</evidence>
<name>U2KK57_9FIRM</name>
<dbReference type="InterPro" id="IPR006195">
    <property type="entry name" value="aa-tRNA-synth_II"/>
</dbReference>
<dbReference type="PIRSF" id="PIRSF001549">
    <property type="entry name" value="His-tRNA_synth"/>
    <property type="match status" value="1"/>
</dbReference>
<evidence type="ECO:0000256" key="10">
    <source>
        <dbReference type="PIRSR" id="PIRSR001549-1"/>
    </source>
</evidence>
<dbReference type="STRING" id="411473.RUMCAL_02430"/>
<evidence type="ECO:0000256" key="9">
    <source>
        <dbReference type="HAMAP-Rule" id="MF_00127"/>
    </source>
</evidence>
<feature type="binding site" evidence="10">
    <location>
        <begin position="262"/>
        <end position="263"/>
    </location>
    <ligand>
        <name>L-histidine</name>
        <dbReference type="ChEBI" id="CHEBI:57595"/>
    </ligand>
</feature>
<evidence type="ECO:0000259" key="11">
    <source>
        <dbReference type="PROSITE" id="PS50862"/>
    </source>
</evidence>
<dbReference type="InterPro" id="IPR045864">
    <property type="entry name" value="aa-tRNA-synth_II/BPL/LPL"/>
</dbReference>
<dbReference type="SUPFAM" id="SSF52954">
    <property type="entry name" value="Class II aaRS ABD-related"/>
    <property type="match status" value="1"/>
</dbReference>
<organism evidence="12 13">
    <name type="scientific">Ruminococcus callidus ATCC 27760</name>
    <dbReference type="NCBI Taxonomy" id="411473"/>
    <lineage>
        <taxon>Bacteria</taxon>
        <taxon>Bacillati</taxon>
        <taxon>Bacillota</taxon>
        <taxon>Clostridia</taxon>
        <taxon>Eubacteriales</taxon>
        <taxon>Oscillospiraceae</taxon>
        <taxon>Ruminococcus</taxon>
    </lineage>
</organism>
<dbReference type="RefSeq" id="WP_021680597.1">
    <property type="nucleotide sequence ID" value="NZ_KI260296.1"/>
</dbReference>
<comment type="subunit">
    <text evidence="9">Homodimer.</text>
</comment>
<feature type="binding site" evidence="10">
    <location>
        <position position="258"/>
    </location>
    <ligand>
        <name>L-histidine</name>
        <dbReference type="ChEBI" id="CHEBI:57595"/>
    </ligand>
</feature>
<dbReference type="HOGENOM" id="CLU_025113_1_1_9"/>
<dbReference type="InterPro" id="IPR004154">
    <property type="entry name" value="Anticodon-bd"/>
</dbReference>
<keyword evidence="2 9" id="KW-0963">Cytoplasm</keyword>
<dbReference type="EMBL" id="AWVF01000295">
    <property type="protein sequence ID" value="ERJ92450.1"/>
    <property type="molecule type" value="Genomic_DNA"/>
</dbReference>
<evidence type="ECO:0000313" key="13">
    <source>
        <dbReference type="Proteomes" id="UP000016662"/>
    </source>
</evidence>
<dbReference type="OrthoDB" id="9800814at2"/>
<evidence type="ECO:0000256" key="2">
    <source>
        <dbReference type="ARBA" id="ARBA00022490"/>
    </source>
</evidence>
<dbReference type="EC" id="6.1.1.21" evidence="9"/>
<accession>U2KK57</accession>
<dbReference type="PROSITE" id="PS50862">
    <property type="entry name" value="AA_TRNA_LIGASE_II"/>
    <property type="match status" value="1"/>
</dbReference>
<dbReference type="PATRIC" id="fig|411473.3.peg.2023"/>
<dbReference type="Proteomes" id="UP000016662">
    <property type="component" value="Unassembled WGS sequence"/>
</dbReference>
<dbReference type="Gene3D" id="3.40.50.800">
    <property type="entry name" value="Anticodon-binding domain"/>
    <property type="match status" value="1"/>
</dbReference>
<evidence type="ECO:0000256" key="6">
    <source>
        <dbReference type="ARBA" id="ARBA00022917"/>
    </source>
</evidence>
<dbReference type="CDD" id="cd00859">
    <property type="entry name" value="HisRS_anticodon"/>
    <property type="match status" value="1"/>
</dbReference>
<dbReference type="InterPro" id="IPR041715">
    <property type="entry name" value="HisRS-like_core"/>
</dbReference>
<dbReference type="GO" id="GO:0016740">
    <property type="term" value="F:transferase activity"/>
    <property type="evidence" value="ECO:0007669"/>
    <property type="project" value="UniProtKB-ARBA"/>
</dbReference>
<dbReference type="GO" id="GO:0006427">
    <property type="term" value="P:histidyl-tRNA aminoacylation"/>
    <property type="evidence" value="ECO:0007669"/>
    <property type="project" value="UniProtKB-UniRule"/>
</dbReference>
<dbReference type="GO" id="GO:0005524">
    <property type="term" value="F:ATP binding"/>
    <property type="evidence" value="ECO:0007669"/>
    <property type="project" value="UniProtKB-UniRule"/>
</dbReference>
<dbReference type="PANTHER" id="PTHR43707">
    <property type="entry name" value="HISTIDYL-TRNA SYNTHETASE"/>
    <property type="match status" value="1"/>
</dbReference>
<dbReference type="CDD" id="cd00773">
    <property type="entry name" value="HisRS-like_core"/>
    <property type="match status" value="1"/>
</dbReference>
<dbReference type="eggNOG" id="COG0124">
    <property type="taxonomic scope" value="Bacteria"/>
</dbReference>
<dbReference type="Gene3D" id="3.30.930.10">
    <property type="entry name" value="Bira Bifunctional Protein, Domain 2"/>
    <property type="match status" value="1"/>
</dbReference>
<comment type="subcellular location">
    <subcellularLocation>
        <location evidence="9">Cytoplasm</location>
    </subcellularLocation>
</comment>
<keyword evidence="13" id="KW-1185">Reference proteome</keyword>
<evidence type="ECO:0000256" key="4">
    <source>
        <dbReference type="ARBA" id="ARBA00022741"/>
    </source>
</evidence>
<proteinExistence type="inferred from homology"/>
<dbReference type="InterPro" id="IPR036621">
    <property type="entry name" value="Anticodon-bd_dom_sf"/>
</dbReference>
<protein>
    <recommendedName>
        <fullName evidence="9">Histidine--tRNA ligase</fullName>
        <ecNumber evidence="9">6.1.1.21</ecNumber>
    </recommendedName>
    <alternativeName>
        <fullName evidence="9">Histidyl-tRNA synthetase</fullName>
        <shortName evidence="9">HisRS</shortName>
    </alternativeName>
</protein>
<feature type="binding site" evidence="10">
    <location>
        <begin position="82"/>
        <end position="84"/>
    </location>
    <ligand>
        <name>L-histidine</name>
        <dbReference type="ChEBI" id="CHEBI:57595"/>
    </ligand>
</feature>
<keyword evidence="3 9" id="KW-0436">Ligase</keyword>
<feature type="binding site" evidence="10">
    <location>
        <position position="113"/>
    </location>
    <ligand>
        <name>L-histidine</name>
        <dbReference type="ChEBI" id="CHEBI:57595"/>
    </ligand>
</feature>
<dbReference type="NCBIfam" id="TIGR00442">
    <property type="entry name" value="hisS"/>
    <property type="match status" value="1"/>
</dbReference>
<dbReference type="InterPro" id="IPR015807">
    <property type="entry name" value="His-tRNA-ligase"/>
</dbReference>
<keyword evidence="6 9" id="KW-0648">Protein biosynthesis</keyword>
<dbReference type="GO" id="GO:0005737">
    <property type="term" value="C:cytoplasm"/>
    <property type="evidence" value="ECO:0007669"/>
    <property type="project" value="UniProtKB-SubCell"/>
</dbReference>
<dbReference type="GO" id="GO:0140096">
    <property type="term" value="F:catalytic activity, acting on a protein"/>
    <property type="evidence" value="ECO:0007669"/>
    <property type="project" value="UniProtKB-ARBA"/>
</dbReference>
<evidence type="ECO:0000256" key="7">
    <source>
        <dbReference type="ARBA" id="ARBA00023146"/>
    </source>
</evidence>
<sequence>MEIKITRPQGTEDVTPKQIYKWHTVERIARETAESFGFHETRIPTFENTNLFLRSVGETTDVVQKEMYTVTAKETQFTLRPEGTAGTIRSMLQNGLLNDALPQKVFYILSCFRHERPQKGRLREFHQFGVEMAGSQGPASDAEIISLAKTILDRAGLQNIALNINSIGCPVCRAEYHKALKAYFEPKKEELCETCQTRLEKNPMRILDCKSPICAGIAKDAPVILDYLCDDCRTHFEKLQEYLKALHIDYSINPKIVRGLDYYTKTVFEFITTDIGAQGTVCGGGRYDGLIEQMGGKPTPAMGFAMGLERLIMTMEQQGCAFEEPKGCDLYIAPMDESAVPTTMQLGQQLRVSGYQVEYDVMQRGLKAQMKYANKIGAAFVMVLGENELQDKKAKLKNMETGEQIEIALDETFEDKFDDIAVQYMFHDIVEDFEKECQ</sequence>
<reference evidence="12 13" key="1">
    <citation type="submission" date="2013-07" db="EMBL/GenBank/DDBJ databases">
        <authorList>
            <person name="Weinstock G."/>
            <person name="Sodergren E."/>
            <person name="Wylie T."/>
            <person name="Fulton L."/>
            <person name="Fulton R."/>
            <person name="Fronick C."/>
            <person name="O'Laughlin M."/>
            <person name="Godfrey J."/>
            <person name="Miner T."/>
            <person name="Herter B."/>
            <person name="Appelbaum E."/>
            <person name="Cordes M."/>
            <person name="Lek S."/>
            <person name="Wollam A."/>
            <person name="Pepin K.H."/>
            <person name="Palsikar V.B."/>
            <person name="Mitreva M."/>
            <person name="Wilson R.K."/>
        </authorList>
    </citation>
    <scope>NUCLEOTIDE SEQUENCE [LARGE SCALE GENOMIC DNA]</scope>
    <source>
        <strain evidence="12 13">ATCC 27760</strain>
    </source>
</reference>
<keyword evidence="5 9" id="KW-0067">ATP-binding</keyword>
<evidence type="ECO:0000256" key="5">
    <source>
        <dbReference type="ARBA" id="ARBA00022840"/>
    </source>
</evidence>
<evidence type="ECO:0000256" key="8">
    <source>
        <dbReference type="ARBA" id="ARBA00047639"/>
    </source>
</evidence>
<keyword evidence="7 9" id="KW-0030">Aminoacyl-tRNA synthetase</keyword>
<keyword evidence="4 9" id="KW-0547">Nucleotide-binding</keyword>